<dbReference type="AlphaFoldDB" id="A0A4Q6XQL1"/>
<keyword evidence="4 7" id="KW-1133">Transmembrane helix</keyword>
<dbReference type="Gene3D" id="1.20.1730.10">
    <property type="entry name" value="Sodium/glucose cotransporter"/>
    <property type="match status" value="1"/>
</dbReference>
<feature type="transmembrane region" description="Helical" evidence="7">
    <location>
        <begin position="465"/>
        <end position="487"/>
    </location>
</feature>
<comment type="subcellular location">
    <subcellularLocation>
        <location evidence="1">Membrane</location>
        <topology evidence="1">Multi-pass membrane protein</topology>
    </subcellularLocation>
</comment>
<feature type="transmembrane region" description="Helical" evidence="7">
    <location>
        <begin position="120"/>
        <end position="140"/>
    </location>
</feature>
<comment type="similarity">
    <text evidence="2 6">Belongs to the sodium:solute symporter (SSF) (TC 2.A.21) family.</text>
</comment>
<evidence type="ECO:0000256" key="5">
    <source>
        <dbReference type="ARBA" id="ARBA00023136"/>
    </source>
</evidence>
<dbReference type="Pfam" id="PF00474">
    <property type="entry name" value="SSF"/>
    <property type="match status" value="1"/>
</dbReference>
<evidence type="ECO:0000256" key="4">
    <source>
        <dbReference type="ARBA" id="ARBA00022989"/>
    </source>
</evidence>
<feature type="transmembrane region" description="Helical" evidence="7">
    <location>
        <begin position="160"/>
        <end position="181"/>
    </location>
</feature>
<keyword evidence="3 7" id="KW-0812">Transmembrane</keyword>
<evidence type="ECO:0000256" key="6">
    <source>
        <dbReference type="RuleBase" id="RU362091"/>
    </source>
</evidence>
<feature type="transmembrane region" description="Helical" evidence="7">
    <location>
        <begin position="383"/>
        <end position="402"/>
    </location>
</feature>
<evidence type="ECO:0000313" key="8">
    <source>
        <dbReference type="EMBL" id="RZF58717.1"/>
    </source>
</evidence>
<dbReference type="NCBIfam" id="NF007790">
    <property type="entry name" value="PRK10484.1"/>
    <property type="match status" value="1"/>
</dbReference>
<dbReference type="RefSeq" id="WP_130142502.1">
    <property type="nucleotide sequence ID" value="NZ_SGIT01000003.1"/>
</dbReference>
<dbReference type="InterPro" id="IPR001734">
    <property type="entry name" value="Na/solute_symporter"/>
</dbReference>
<dbReference type="PANTHER" id="PTHR11819">
    <property type="entry name" value="SOLUTE CARRIER FAMILY 5"/>
    <property type="match status" value="1"/>
</dbReference>
<gene>
    <name evidence="8" type="ORF">EWE74_15425</name>
</gene>
<feature type="transmembrane region" description="Helical" evidence="7">
    <location>
        <begin position="242"/>
        <end position="261"/>
    </location>
</feature>
<dbReference type="CDD" id="cd10328">
    <property type="entry name" value="SLC5sbd_YidK"/>
    <property type="match status" value="1"/>
</dbReference>
<feature type="transmembrane region" description="Helical" evidence="7">
    <location>
        <begin position="439"/>
        <end position="459"/>
    </location>
</feature>
<dbReference type="NCBIfam" id="TIGR00813">
    <property type="entry name" value="sss"/>
    <property type="match status" value="1"/>
</dbReference>
<evidence type="ECO:0000256" key="7">
    <source>
        <dbReference type="SAM" id="Phobius"/>
    </source>
</evidence>
<reference evidence="8 9" key="1">
    <citation type="submission" date="2019-02" db="EMBL/GenBank/DDBJ databases">
        <authorList>
            <person name="Li Y."/>
        </authorList>
    </citation>
    <scope>NUCLEOTIDE SEQUENCE [LARGE SCALE GENOMIC DNA]</scope>
    <source>
        <strain evidence="8 9">30C10-4-7</strain>
    </source>
</reference>
<comment type="caution">
    <text evidence="8">The sequence shown here is derived from an EMBL/GenBank/DDBJ whole genome shotgun (WGS) entry which is preliminary data.</text>
</comment>
<feature type="transmembrane region" description="Helical" evidence="7">
    <location>
        <begin position="76"/>
        <end position="99"/>
    </location>
</feature>
<feature type="transmembrane region" description="Helical" evidence="7">
    <location>
        <begin position="282"/>
        <end position="309"/>
    </location>
</feature>
<feature type="transmembrane region" description="Helical" evidence="7">
    <location>
        <begin position="6"/>
        <end position="24"/>
    </location>
</feature>
<proteinExistence type="inferred from homology"/>
<dbReference type="PROSITE" id="PS50283">
    <property type="entry name" value="NA_SOLUT_SYMP_3"/>
    <property type="match status" value="1"/>
</dbReference>
<evidence type="ECO:0000256" key="1">
    <source>
        <dbReference type="ARBA" id="ARBA00004141"/>
    </source>
</evidence>
<feature type="transmembrane region" description="Helical" evidence="7">
    <location>
        <begin position="408"/>
        <end position="432"/>
    </location>
</feature>
<dbReference type="PANTHER" id="PTHR11819:SF195">
    <property type="entry name" value="SODIUM_GLUCOSE COTRANSPORTER 4"/>
    <property type="match status" value="1"/>
</dbReference>
<dbReference type="GO" id="GO:0005886">
    <property type="term" value="C:plasma membrane"/>
    <property type="evidence" value="ECO:0007669"/>
    <property type="project" value="TreeGrafter"/>
</dbReference>
<evidence type="ECO:0000256" key="2">
    <source>
        <dbReference type="ARBA" id="ARBA00006434"/>
    </source>
</evidence>
<keyword evidence="5 7" id="KW-0472">Membrane</keyword>
<keyword evidence="9" id="KW-1185">Reference proteome</keyword>
<feature type="transmembrane region" description="Helical" evidence="7">
    <location>
        <begin position="36"/>
        <end position="56"/>
    </location>
</feature>
<feature type="transmembrane region" description="Helical" evidence="7">
    <location>
        <begin position="193"/>
        <end position="210"/>
    </location>
</feature>
<dbReference type="InterPro" id="IPR038377">
    <property type="entry name" value="Na/Glc_symporter_sf"/>
</dbReference>
<name>A0A4Q6XQL1_9SPHI</name>
<dbReference type="Proteomes" id="UP000292855">
    <property type="component" value="Unassembled WGS sequence"/>
</dbReference>
<dbReference type="EMBL" id="SGIT01000003">
    <property type="protein sequence ID" value="RZF58717.1"/>
    <property type="molecule type" value="Genomic_DNA"/>
</dbReference>
<dbReference type="OrthoDB" id="9814523at2"/>
<sequence>MLALSAISFIFFILAALTLSIYLSRKRKGSQTVAGFFLANRANGFILVGASLYLSNLSANQLIGENESVYINNMSVIGWGVSSVFAMLLVAEYFIPIYLKSGINTVPEFLEKRYDSGTKNLVSLVFLLGYLLNLLPTTLYGGALALDSLFDISGYIQIDYWQTIWILVWFIGLVGVIFTVLGGLSAITISDTILSVGLLILMVAIPYFGLKYLGDDSVYQGLKTVLSNKKEHLNAIGGPQDAIPFSALFTGVFIANLYYWGMEQYIVQQIIAGKSLAESQKGVALTCFLKLLSPLLINIPGLIAVNLYVDLPHTASVFPLLARDVLPAAMSGLTAAILLGAAINTFNVGLNGASSLFIFNIYKPIFAKKHKEEVSEKRILRTGKLFQIGISLFAMSIAPFIIYSDKGFYFYIQKVSGIFSVPIFTILFLGFFKTKIPPIAAKAGIFFYIVCYIFTQFILNSSLHFLHWMGILFVATALLMFVIGRLYPMSQPFQLIQENKVEIVPWRNRGYYYALLLGLLILVYWIFSPFGIA</sequence>
<evidence type="ECO:0000256" key="3">
    <source>
        <dbReference type="ARBA" id="ARBA00022692"/>
    </source>
</evidence>
<organism evidence="8 9">
    <name type="scientific">Sphingobacterium corticibacterium</name>
    <dbReference type="NCBI Taxonomy" id="2484746"/>
    <lineage>
        <taxon>Bacteria</taxon>
        <taxon>Pseudomonadati</taxon>
        <taxon>Bacteroidota</taxon>
        <taxon>Sphingobacteriia</taxon>
        <taxon>Sphingobacteriales</taxon>
        <taxon>Sphingobacteriaceae</taxon>
        <taxon>Sphingobacterium</taxon>
    </lineage>
</organism>
<evidence type="ECO:0000313" key="9">
    <source>
        <dbReference type="Proteomes" id="UP000292855"/>
    </source>
</evidence>
<protein>
    <submittedName>
        <fullName evidence="8">Solute:sodium symporter family transporter</fullName>
    </submittedName>
</protein>
<dbReference type="GO" id="GO:0005412">
    <property type="term" value="F:D-glucose:sodium symporter activity"/>
    <property type="evidence" value="ECO:0007669"/>
    <property type="project" value="TreeGrafter"/>
</dbReference>
<feature type="transmembrane region" description="Helical" evidence="7">
    <location>
        <begin position="329"/>
        <end position="362"/>
    </location>
</feature>
<feature type="transmembrane region" description="Helical" evidence="7">
    <location>
        <begin position="510"/>
        <end position="527"/>
    </location>
</feature>
<accession>A0A4Q6XQL1</accession>